<dbReference type="PROSITE" id="PS00409">
    <property type="entry name" value="PROKAR_NTER_METHYL"/>
    <property type="match status" value="1"/>
</dbReference>
<evidence type="ECO:0000256" key="7">
    <source>
        <dbReference type="ARBA" id="ARBA00022989"/>
    </source>
</evidence>
<evidence type="ECO:0000259" key="10">
    <source>
        <dbReference type="Pfam" id="PF02501"/>
    </source>
</evidence>
<evidence type="ECO:0000256" key="8">
    <source>
        <dbReference type="ARBA" id="ARBA00023136"/>
    </source>
</evidence>
<keyword evidence="7" id="KW-1133">Transmembrane helix</keyword>
<evidence type="ECO:0000256" key="1">
    <source>
        <dbReference type="ARBA" id="ARBA00004377"/>
    </source>
</evidence>
<dbReference type="InterPro" id="IPR012902">
    <property type="entry name" value="N_methyl_site"/>
</dbReference>
<evidence type="ECO:0000313" key="11">
    <source>
        <dbReference type="EMBL" id="VAW95320.1"/>
    </source>
</evidence>
<dbReference type="Pfam" id="PF07963">
    <property type="entry name" value="N_methyl"/>
    <property type="match status" value="1"/>
</dbReference>
<dbReference type="NCBIfam" id="TIGR01707">
    <property type="entry name" value="gspI"/>
    <property type="match status" value="1"/>
</dbReference>
<accession>A0A3B1A179</accession>
<dbReference type="InterPro" id="IPR045584">
    <property type="entry name" value="Pilin-like"/>
</dbReference>
<evidence type="ECO:0000256" key="5">
    <source>
        <dbReference type="ARBA" id="ARBA00022519"/>
    </source>
</evidence>
<evidence type="ECO:0000256" key="9">
    <source>
        <dbReference type="SAM" id="MobiDB-lite"/>
    </source>
</evidence>
<comment type="subcellular location">
    <subcellularLocation>
        <location evidence="1">Cell inner membrane</location>
        <topology evidence="1">Single-pass membrane protein</topology>
    </subcellularLocation>
</comment>
<evidence type="ECO:0000256" key="2">
    <source>
        <dbReference type="ARBA" id="ARBA00008358"/>
    </source>
</evidence>
<dbReference type="EMBL" id="UOFR01000032">
    <property type="protein sequence ID" value="VAW95320.1"/>
    <property type="molecule type" value="Genomic_DNA"/>
</dbReference>
<dbReference type="GO" id="GO:0015627">
    <property type="term" value="C:type II protein secretion system complex"/>
    <property type="evidence" value="ECO:0007669"/>
    <property type="project" value="InterPro"/>
</dbReference>
<dbReference type="InterPro" id="IPR010052">
    <property type="entry name" value="T2SS_protein-GspI"/>
</dbReference>
<evidence type="ECO:0000256" key="4">
    <source>
        <dbReference type="ARBA" id="ARBA00022481"/>
    </source>
</evidence>
<dbReference type="NCBIfam" id="TIGR02532">
    <property type="entry name" value="IV_pilin_GFxxxE"/>
    <property type="match status" value="1"/>
</dbReference>
<name>A0A3B1A179_9ZZZZ</name>
<comment type="similarity">
    <text evidence="2">Belongs to the GSP I family.</text>
</comment>
<keyword evidence="3" id="KW-1003">Cell membrane</keyword>
<organism evidence="11">
    <name type="scientific">hydrothermal vent metagenome</name>
    <dbReference type="NCBI Taxonomy" id="652676"/>
    <lineage>
        <taxon>unclassified sequences</taxon>
        <taxon>metagenomes</taxon>
        <taxon>ecological metagenomes</taxon>
    </lineage>
</organism>
<keyword evidence="4" id="KW-0488">Methylation</keyword>
<gene>
    <name evidence="11" type="ORF">MNBD_GAMMA21-1449</name>
</gene>
<evidence type="ECO:0000256" key="3">
    <source>
        <dbReference type="ARBA" id="ARBA00022475"/>
    </source>
</evidence>
<dbReference type="PANTHER" id="PTHR38779">
    <property type="entry name" value="TYPE II SECRETION SYSTEM PROTEIN I-RELATED"/>
    <property type="match status" value="1"/>
</dbReference>
<dbReference type="PANTHER" id="PTHR38779:SF2">
    <property type="entry name" value="TYPE II SECRETION SYSTEM PROTEIN I-RELATED"/>
    <property type="match status" value="1"/>
</dbReference>
<dbReference type="GO" id="GO:0015628">
    <property type="term" value="P:protein secretion by the type II secretion system"/>
    <property type="evidence" value="ECO:0007669"/>
    <property type="project" value="InterPro"/>
</dbReference>
<dbReference type="Gene3D" id="3.30.1300.30">
    <property type="entry name" value="GSPII I/J protein-like"/>
    <property type="match status" value="1"/>
</dbReference>
<feature type="domain" description="Type II secretion system protein GspI C-terminal" evidence="10">
    <location>
        <begin position="44"/>
        <end position="118"/>
    </location>
</feature>
<dbReference type="InterPro" id="IPR003413">
    <property type="entry name" value="T2SS_GspI_C"/>
</dbReference>
<keyword evidence="6" id="KW-0812">Transmembrane</keyword>
<keyword evidence="8" id="KW-0472">Membrane</keyword>
<keyword evidence="5" id="KW-0997">Cell inner membrane</keyword>
<dbReference type="AlphaFoldDB" id="A0A3B1A179"/>
<sequence>MMSKSKHKKGFTLIEVLVAMVILSLSLLAAIKVASGVTRSAIDLQEITIAQWVAMNKIVELRLAKSLLKTGRTNGRDEMAGREWRWDIIVNETPYPKLREVRVEVKPDADGADAPPTTSVVSLIGEL</sequence>
<dbReference type="GO" id="GO:0005886">
    <property type="term" value="C:plasma membrane"/>
    <property type="evidence" value="ECO:0007669"/>
    <property type="project" value="UniProtKB-SubCell"/>
</dbReference>
<feature type="region of interest" description="Disordered" evidence="9">
    <location>
        <begin position="108"/>
        <end position="127"/>
    </location>
</feature>
<dbReference type="Pfam" id="PF02501">
    <property type="entry name" value="T2SSI"/>
    <property type="match status" value="1"/>
</dbReference>
<evidence type="ECO:0000256" key="6">
    <source>
        <dbReference type="ARBA" id="ARBA00022692"/>
    </source>
</evidence>
<reference evidence="11" key="1">
    <citation type="submission" date="2018-06" db="EMBL/GenBank/DDBJ databases">
        <authorList>
            <person name="Zhirakovskaya E."/>
        </authorList>
    </citation>
    <scope>NUCLEOTIDE SEQUENCE</scope>
</reference>
<proteinExistence type="inferred from homology"/>
<dbReference type="SUPFAM" id="SSF54523">
    <property type="entry name" value="Pili subunits"/>
    <property type="match status" value="1"/>
</dbReference>
<protein>
    <recommendedName>
        <fullName evidence="10">Type II secretion system protein GspI C-terminal domain-containing protein</fullName>
    </recommendedName>
</protein>